<protein>
    <recommendedName>
        <fullName evidence="3">CopG family transcriptional regulator</fullName>
    </recommendedName>
</protein>
<name>A0A3G8ZQ17_9ACTN</name>
<accession>A0A3G8ZQ17</accession>
<dbReference type="EMBL" id="CP034170">
    <property type="protein sequence ID" value="AZI58895.1"/>
    <property type="molecule type" value="Genomic_DNA"/>
</dbReference>
<dbReference type="AlphaFoldDB" id="A0A3G8ZQ17"/>
<dbReference type="KEGG" id="nak:EH165_12835"/>
<evidence type="ECO:0000313" key="2">
    <source>
        <dbReference type="Proteomes" id="UP000268084"/>
    </source>
</evidence>
<gene>
    <name evidence="1" type="ORF">EH165_12835</name>
</gene>
<evidence type="ECO:0000313" key="1">
    <source>
        <dbReference type="EMBL" id="AZI58895.1"/>
    </source>
</evidence>
<evidence type="ECO:0008006" key="3">
    <source>
        <dbReference type="Google" id="ProtNLM"/>
    </source>
</evidence>
<keyword evidence="2" id="KW-1185">Reference proteome</keyword>
<reference evidence="1 2" key="1">
    <citation type="submission" date="2018-11" db="EMBL/GenBank/DDBJ databases">
        <authorList>
            <person name="Da X."/>
        </authorList>
    </citation>
    <scope>NUCLEOTIDE SEQUENCE [LARGE SCALE GENOMIC DNA]</scope>
    <source>
        <strain evidence="1 2">S14-144</strain>
    </source>
</reference>
<dbReference type="RefSeq" id="WP_124799799.1">
    <property type="nucleotide sequence ID" value="NZ_CP034170.1"/>
</dbReference>
<organism evidence="1 2">
    <name type="scientific">Nakamurella antarctica</name>
    <dbReference type="NCBI Taxonomy" id="1902245"/>
    <lineage>
        <taxon>Bacteria</taxon>
        <taxon>Bacillati</taxon>
        <taxon>Actinomycetota</taxon>
        <taxon>Actinomycetes</taxon>
        <taxon>Nakamurellales</taxon>
        <taxon>Nakamurellaceae</taxon>
        <taxon>Nakamurella</taxon>
    </lineage>
</organism>
<dbReference type="Proteomes" id="UP000268084">
    <property type="component" value="Chromosome"/>
</dbReference>
<proteinExistence type="predicted"/>
<sequence>MSPIVSVRTDRPVLDAVNAWAARTYQSCGLYLRAAITEELPKLPERFWAHDATDHRDEDTEKFNQIMVGLLKKLDTNKDQ</sequence>
<reference evidence="1 2" key="2">
    <citation type="submission" date="2018-12" db="EMBL/GenBank/DDBJ databases">
        <title>Nakamurella antarcticus sp. nov., isolated from Antarctica South Shetland Islands soil.</title>
        <authorList>
            <person name="Peng F."/>
        </authorList>
    </citation>
    <scope>NUCLEOTIDE SEQUENCE [LARGE SCALE GENOMIC DNA]</scope>
    <source>
        <strain evidence="1 2">S14-144</strain>
    </source>
</reference>